<dbReference type="CDD" id="cd02570">
    <property type="entry name" value="PseudoU_synth_EcTruA"/>
    <property type="match status" value="1"/>
</dbReference>
<dbReference type="Pfam" id="PF01416">
    <property type="entry name" value="PseudoU_synth_1"/>
    <property type="match status" value="2"/>
</dbReference>
<dbReference type="Gene3D" id="3.30.70.580">
    <property type="entry name" value="Pseudouridine synthase I, catalytic domain, N-terminal subdomain"/>
    <property type="match status" value="1"/>
</dbReference>
<evidence type="ECO:0000256" key="5">
    <source>
        <dbReference type="PIRSR" id="PIRSR001430-1"/>
    </source>
</evidence>
<dbReference type="NCBIfam" id="TIGR00071">
    <property type="entry name" value="hisT_truA"/>
    <property type="match status" value="1"/>
</dbReference>
<evidence type="ECO:0000259" key="8">
    <source>
        <dbReference type="Pfam" id="PF01416"/>
    </source>
</evidence>
<comment type="function">
    <text evidence="4">Formation of pseudouridine at positions 38, 39 and 40 in the anticodon stem and loop of transfer RNAs.</text>
</comment>
<feature type="domain" description="Pseudouridine synthase I TruA alpha/beta" evidence="8">
    <location>
        <begin position="8"/>
        <end position="101"/>
    </location>
</feature>
<dbReference type="SUPFAM" id="SSF55120">
    <property type="entry name" value="Pseudouridine synthase"/>
    <property type="match status" value="1"/>
</dbReference>
<dbReference type="Gene3D" id="3.30.70.660">
    <property type="entry name" value="Pseudouridine synthase I, catalytic domain, C-terminal subdomain"/>
    <property type="match status" value="1"/>
</dbReference>
<evidence type="ECO:0000256" key="6">
    <source>
        <dbReference type="PIRSR" id="PIRSR001430-2"/>
    </source>
</evidence>
<comment type="similarity">
    <text evidence="1 4 7">Belongs to the tRNA pseudouridine synthase TruA family.</text>
</comment>
<dbReference type="EMBL" id="DVGK01000009">
    <property type="protein sequence ID" value="HIR12426.1"/>
    <property type="molecule type" value="Genomic_DNA"/>
</dbReference>
<reference evidence="9" key="2">
    <citation type="journal article" date="2021" name="PeerJ">
        <title>Extensive microbial diversity within the chicken gut microbiome revealed by metagenomics and culture.</title>
        <authorList>
            <person name="Gilroy R."/>
            <person name="Ravi A."/>
            <person name="Getino M."/>
            <person name="Pursley I."/>
            <person name="Horton D.L."/>
            <person name="Alikhan N.F."/>
            <person name="Baker D."/>
            <person name="Gharbi K."/>
            <person name="Hall N."/>
            <person name="Watson M."/>
            <person name="Adriaenssens E.M."/>
            <person name="Foster-Nyarko E."/>
            <person name="Jarju S."/>
            <person name="Secka A."/>
            <person name="Antonio M."/>
            <person name="Oren A."/>
            <person name="Chaudhuri R.R."/>
            <person name="La Ragione R."/>
            <person name="Hildebrand F."/>
            <person name="Pallen M.J."/>
        </authorList>
    </citation>
    <scope>NUCLEOTIDE SEQUENCE</scope>
    <source>
        <strain evidence="9">ChiSjej4B22-8148</strain>
    </source>
</reference>
<feature type="active site" description="Nucleophile" evidence="4 5">
    <location>
        <position position="52"/>
    </location>
</feature>
<dbReference type="PANTHER" id="PTHR11142">
    <property type="entry name" value="PSEUDOURIDYLATE SYNTHASE"/>
    <property type="match status" value="1"/>
</dbReference>
<evidence type="ECO:0000256" key="7">
    <source>
        <dbReference type="RuleBase" id="RU003792"/>
    </source>
</evidence>
<name>A0A9D1AA86_9FIRM</name>
<dbReference type="InterPro" id="IPR020095">
    <property type="entry name" value="PsdUridine_synth_TruA_C"/>
</dbReference>
<dbReference type="InterPro" id="IPR020103">
    <property type="entry name" value="PsdUridine_synth_cat_dom_sf"/>
</dbReference>
<comment type="subunit">
    <text evidence="4">Homodimer.</text>
</comment>
<protein>
    <recommendedName>
        <fullName evidence="4">tRNA pseudouridine synthase A</fullName>
        <ecNumber evidence="4">5.4.99.12</ecNumber>
    </recommendedName>
    <alternativeName>
        <fullName evidence="4">tRNA pseudouridine(38-40) synthase</fullName>
    </alternativeName>
    <alternativeName>
        <fullName evidence="4">tRNA pseudouridylate synthase I</fullName>
    </alternativeName>
    <alternativeName>
        <fullName evidence="4">tRNA-uridine isomerase I</fullName>
    </alternativeName>
</protein>
<dbReference type="PANTHER" id="PTHR11142:SF0">
    <property type="entry name" value="TRNA PSEUDOURIDINE SYNTHASE-LIKE 1"/>
    <property type="match status" value="1"/>
</dbReference>
<dbReference type="GO" id="GO:0160147">
    <property type="term" value="F:tRNA pseudouridine(38-40) synthase activity"/>
    <property type="evidence" value="ECO:0007669"/>
    <property type="project" value="UniProtKB-EC"/>
</dbReference>
<gene>
    <name evidence="4 9" type="primary">truA</name>
    <name evidence="9" type="ORF">IAB31_00705</name>
</gene>
<proteinExistence type="inferred from homology"/>
<evidence type="ECO:0000256" key="2">
    <source>
        <dbReference type="ARBA" id="ARBA00022694"/>
    </source>
</evidence>
<dbReference type="AlphaFoldDB" id="A0A9D1AA86"/>
<dbReference type="GO" id="GO:0031119">
    <property type="term" value="P:tRNA pseudouridine synthesis"/>
    <property type="evidence" value="ECO:0007669"/>
    <property type="project" value="UniProtKB-UniRule"/>
</dbReference>
<keyword evidence="2 4" id="KW-0819">tRNA processing</keyword>
<dbReference type="HAMAP" id="MF_00171">
    <property type="entry name" value="TruA"/>
    <property type="match status" value="1"/>
</dbReference>
<comment type="catalytic activity">
    <reaction evidence="4 7">
        <text>uridine(38/39/40) in tRNA = pseudouridine(38/39/40) in tRNA</text>
        <dbReference type="Rhea" id="RHEA:22376"/>
        <dbReference type="Rhea" id="RHEA-COMP:10085"/>
        <dbReference type="Rhea" id="RHEA-COMP:10087"/>
        <dbReference type="ChEBI" id="CHEBI:65314"/>
        <dbReference type="ChEBI" id="CHEBI:65315"/>
        <dbReference type="EC" id="5.4.99.12"/>
    </reaction>
</comment>
<accession>A0A9D1AA86</accession>
<feature type="domain" description="Pseudouridine synthase I TruA alpha/beta" evidence="8">
    <location>
        <begin position="143"/>
        <end position="245"/>
    </location>
</feature>
<sequence length="249" mass="28629">MKRVMIRVAYDGTNYHGWQIQPNGITIESELNRHLSQLLREEIHVTGASRTDSGVHARGNVAVFDTSARMPAEKISYAMNTRLPEDIRIQESREVAADFHPRRCKSVKTYEYKIYNRRFPDPCVRLYSLFYYWDLDLEAMKKAAAFLVGTHDFTSFSTARADVTDRVRTIYELNLSKEGDMITLRIRGNGFLYNMVRIITGTLLRVGGGFILPEEIPDILRAKDRERAGETARPEGLTLIKIEYPELGY</sequence>
<evidence type="ECO:0000313" key="9">
    <source>
        <dbReference type="EMBL" id="HIR12426.1"/>
    </source>
</evidence>
<reference evidence="9" key="1">
    <citation type="submission" date="2020-10" db="EMBL/GenBank/DDBJ databases">
        <authorList>
            <person name="Gilroy R."/>
        </authorList>
    </citation>
    <scope>NUCLEOTIDE SEQUENCE</scope>
    <source>
        <strain evidence="9">ChiSjej4B22-8148</strain>
    </source>
</reference>
<feature type="binding site" evidence="4 6">
    <location>
        <position position="110"/>
    </location>
    <ligand>
        <name>substrate</name>
    </ligand>
</feature>
<organism evidence="9 10">
    <name type="scientific">Candidatus Choladousia intestinavium</name>
    <dbReference type="NCBI Taxonomy" id="2840727"/>
    <lineage>
        <taxon>Bacteria</taxon>
        <taxon>Bacillati</taxon>
        <taxon>Bacillota</taxon>
        <taxon>Clostridia</taxon>
        <taxon>Lachnospirales</taxon>
        <taxon>Lachnospiraceae</taxon>
        <taxon>Lachnospiraceae incertae sedis</taxon>
        <taxon>Candidatus Choladousia</taxon>
    </lineage>
</organism>
<dbReference type="EC" id="5.4.99.12" evidence="4"/>
<evidence type="ECO:0000313" key="10">
    <source>
        <dbReference type="Proteomes" id="UP000886757"/>
    </source>
</evidence>
<dbReference type="FunFam" id="3.30.70.580:FF:000001">
    <property type="entry name" value="tRNA pseudouridine synthase A"/>
    <property type="match status" value="1"/>
</dbReference>
<dbReference type="PIRSF" id="PIRSF001430">
    <property type="entry name" value="tRNA_psdUrid_synth"/>
    <property type="match status" value="1"/>
</dbReference>
<keyword evidence="3 4" id="KW-0413">Isomerase</keyword>
<evidence type="ECO:0000256" key="4">
    <source>
        <dbReference type="HAMAP-Rule" id="MF_00171"/>
    </source>
</evidence>
<evidence type="ECO:0000256" key="3">
    <source>
        <dbReference type="ARBA" id="ARBA00023235"/>
    </source>
</evidence>
<evidence type="ECO:0000256" key="1">
    <source>
        <dbReference type="ARBA" id="ARBA00009375"/>
    </source>
</evidence>
<dbReference type="InterPro" id="IPR020094">
    <property type="entry name" value="TruA/RsuA/RluB/E/F_N"/>
</dbReference>
<comment type="caution">
    <text evidence="4">Lacks conserved residue(s) required for the propagation of feature annotation.</text>
</comment>
<comment type="caution">
    <text evidence="9">The sequence shown here is derived from an EMBL/GenBank/DDBJ whole genome shotgun (WGS) entry which is preliminary data.</text>
</comment>
<dbReference type="InterPro" id="IPR001406">
    <property type="entry name" value="PsdUridine_synth_TruA"/>
</dbReference>
<dbReference type="InterPro" id="IPR020097">
    <property type="entry name" value="PsdUridine_synth_TruA_a/b_dom"/>
</dbReference>
<dbReference type="GO" id="GO:0003723">
    <property type="term" value="F:RNA binding"/>
    <property type="evidence" value="ECO:0007669"/>
    <property type="project" value="InterPro"/>
</dbReference>
<dbReference type="Proteomes" id="UP000886757">
    <property type="component" value="Unassembled WGS sequence"/>
</dbReference>